<proteinExistence type="predicted"/>
<organism evidence="2">
    <name type="scientific">marine sediment metagenome</name>
    <dbReference type="NCBI Taxonomy" id="412755"/>
    <lineage>
        <taxon>unclassified sequences</taxon>
        <taxon>metagenomes</taxon>
        <taxon>ecological metagenomes</taxon>
    </lineage>
</organism>
<evidence type="ECO:0000256" key="1">
    <source>
        <dbReference type="SAM" id="MobiDB-lite"/>
    </source>
</evidence>
<evidence type="ECO:0000313" key="2">
    <source>
        <dbReference type="EMBL" id="GAG33043.1"/>
    </source>
</evidence>
<reference evidence="2" key="1">
    <citation type="journal article" date="2014" name="Front. Microbiol.">
        <title>High frequency of phylogenetically diverse reductive dehalogenase-homologous genes in deep subseafloor sedimentary metagenomes.</title>
        <authorList>
            <person name="Kawai M."/>
            <person name="Futagami T."/>
            <person name="Toyoda A."/>
            <person name="Takaki Y."/>
            <person name="Nishi S."/>
            <person name="Hori S."/>
            <person name="Arai W."/>
            <person name="Tsubouchi T."/>
            <person name="Morono Y."/>
            <person name="Uchiyama I."/>
            <person name="Ito T."/>
            <person name="Fujiyama A."/>
            <person name="Inagaki F."/>
            <person name="Takami H."/>
        </authorList>
    </citation>
    <scope>NUCLEOTIDE SEQUENCE</scope>
    <source>
        <strain evidence="2">Expedition CK06-06</strain>
    </source>
</reference>
<feature type="region of interest" description="Disordered" evidence="1">
    <location>
        <begin position="79"/>
        <end position="113"/>
    </location>
</feature>
<sequence>MRKSRTKRPVSKFRKTRRYRNKKAGRTKRRNSRKHLRKTRRRQRGGYGNGGCPFVGPPWNSTDGGRYFKLGTPIGVGGTPPYPGNVSPSPQHPFRDMPGLFKGGSAAKPLTPQPLLNTYRDSLGGIQNV</sequence>
<feature type="non-terminal residue" evidence="2">
    <location>
        <position position="129"/>
    </location>
</feature>
<feature type="region of interest" description="Disordered" evidence="1">
    <location>
        <begin position="1"/>
        <end position="58"/>
    </location>
</feature>
<accession>X0X8S2</accession>
<dbReference type="AlphaFoldDB" id="X0X8S2"/>
<comment type="caution">
    <text evidence="2">The sequence shown here is derived from an EMBL/GenBank/DDBJ whole genome shotgun (WGS) entry which is preliminary data.</text>
</comment>
<dbReference type="EMBL" id="BARS01048113">
    <property type="protein sequence ID" value="GAG33043.1"/>
    <property type="molecule type" value="Genomic_DNA"/>
</dbReference>
<gene>
    <name evidence="2" type="ORF">S01H1_72176</name>
</gene>
<name>X0X8S2_9ZZZZ</name>
<feature type="compositionally biased region" description="Basic residues" evidence="1">
    <location>
        <begin position="1"/>
        <end position="44"/>
    </location>
</feature>
<protein>
    <submittedName>
        <fullName evidence="2">Uncharacterized protein</fullName>
    </submittedName>
</protein>